<feature type="region of interest" description="Disordered" evidence="1">
    <location>
        <begin position="58"/>
        <end position="79"/>
    </location>
</feature>
<evidence type="ECO:0000313" key="3">
    <source>
        <dbReference type="Proteomes" id="UP000729402"/>
    </source>
</evidence>
<keyword evidence="3" id="KW-1185">Reference proteome</keyword>
<feature type="compositionally biased region" description="Gly residues" evidence="1">
    <location>
        <begin position="68"/>
        <end position="79"/>
    </location>
</feature>
<dbReference type="AlphaFoldDB" id="A0A8J5R7E2"/>
<sequence length="79" mass="8919">MLFWRSPTIPVLCVQKSHVCCVGARHRLGQKRLCDRFAVHCVAKHLRREVDALARRGRYHEEETDGCSEGGGGAMRASR</sequence>
<organism evidence="2 3">
    <name type="scientific">Zizania palustris</name>
    <name type="common">Northern wild rice</name>
    <dbReference type="NCBI Taxonomy" id="103762"/>
    <lineage>
        <taxon>Eukaryota</taxon>
        <taxon>Viridiplantae</taxon>
        <taxon>Streptophyta</taxon>
        <taxon>Embryophyta</taxon>
        <taxon>Tracheophyta</taxon>
        <taxon>Spermatophyta</taxon>
        <taxon>Magnoliopsida</taxon>
        <taxon>Liliopsida</taxon>
        <taxon>Poales</taxon>
        <taxon>Poaceae</taxon>
        <taxon>BOP clade</taxon>
        <taxon>Oryzoideae</taxon>
        <taxon>Oryzeae</taxon>
        <taxon>Zizaniinae</taxon>
        <taxon>Zizania</taxon>
    </lineage>
</organism>
<proteinExistence type="predicted"/>
<evidence type="ECO:0000256" key="1">
    <source>
        <dbReference type="SAM" id="MobiDB-lite"/>
    </source>
</evidence>
<gene>
    <name evidence="2" type="ORF">GUJ93_ZPchr0001g32998</name>
</gene>
<accession>A0A8J5R7E2</accession>
<dbReference type="Proteomes" id="UP000729402">
    <property type="component" value="Unassembled WGS sequence"/>
</dbReference>
<protein>
    <submittedName>
        <fullName evidence="2">Uncharacterized protein</fullName>
    </submittedName>
</protein>
<reference evidence="2" key="2">
    <citation type="submission" date="2021-02" db="EMBL/GenBank/DDBJ databases">
        <authorList>
            <person name="Kimball J.A."/>
            <person name="Haas M.W."/>
            <person name="Macchietto M."/>
            <person name="Kono T."/>
            <person name="Duquette J."/>
            <person name="Shao M."/>
        </authorList>
    </citation>
    <scope>NUCLEOTIDE SEQUENCE</scope>
    <source>
        <tissue evidence="2">Fresh leaf tissue</tissue>
    </source>
</reference>
<evidence type="ECO:0000313" key="2">
    <source>
        <dbReference type="EMBL" id="KAG8053075.1"/>
    </source>
</evidence>
<comment type="caution">
    <text evidence="2">The sequence shown here is derived from an EMBL/GenBank/DDBJ whole genome shotgun (WGS) entry which is preliminary data.</text>
</comment>
<reference evidence="2" key="1">
    <citation type="journal article" date="2021" name="bioRxiv">
        <title>Whole Genome Assembly and Annotation of Northern Wild Rice, Zizania palustris L., Supports a Whole Genome Duplication in the Zizania Genus.</title>
        <authorList>
            <person name="Haas M."/>
            <person name="Kono T."/>
            <person name="Macchietto M."/>
            <person name="Millas R."/>
            <person name="McGilp L."/>
            <person name="Shao M."/>
            <person name="Duquette J."/>
            <person name="Hirsch C.N."/>
            <person name="Kimball J."/>
        </authorList>
    </citation>
    <scope>NUCLEOTIDE SEQUENCE</scope>
    <source>
        <tissue evidence="2">Fresh leaf tissue</tissue>
    </source>
</reference>
<name>A0A8J5R7E2_ZIZPA</name>
<dbReference type="EMBL" id="JAAALK010000288">
    <property type="protein sequence ID" value="KAG8053075.1"/>
    <property type="molecule type" value="Genomic_DNA"/>
</dbReference>